<evidence type="ECO:0000259" key="2">
    <source>
        <dbReference type="PROSITE" id="PS51707"/>
    </source>
</evidence>
<feature type="region of interest" description="Disordered" evidence="1">
    <location>
        <begin position="67"/>
        <end position="97"/>
    </location>
</feature>
<dbReference type="SUPFAM" id="SSF55154">
    <property type="entry name" value="CYTH-like phosphatases"/>
    <property type="match status" value="1"/>
</dbReference>
<feature type="domain" description="CYTH" evidence="2">
    <location>
        <begin position="1"/>
        <end position="208"/>
    </location>
</feature>
<dbReference type="InterPro" id="IPR033469">
    <property type="entry name" value="CYTH-like_dom_sf"/>
</dbReference>
<dbReference type="CDD" id="cd07756">
    <property type="entry name" value="CYTH-like_Pase_CHAD"/>
    <property type="match status" value="1"/>
</dbReference>
<dbReference type="SMART" id="SM01118">
    <property type="entry name" value="CYTH"/>
    <property type="match status" value="1"/>
</dbReference>
<evidence type="ECO:0000313" key="5">
    <source>
        <dbReference type="Proteomes" id="UP001595693"/>
    </source>
</evidence>
<dbReference type="InterPro" id="IPR007899">
    <property type="entry name" value="CHAD_dom"/>
</dbReference>
<evidence type="ECO:0000313" key="4">
    <source>
        <dbReference type="EMBL" id="MFC3937297.1"/>
    </source>
</evidence>
<dbReference type="Gene3D" id="1.40.20.10">
    <property type="entry name" value="CHAD domain"/>
    <property type="match status" value="1"/>
</dbReference>
<protein>
    <submittedName>
        <fullName evidence="4">CYTH and CHAD domain-containing protein</fullName>
    </submittedName>
</protein>
<accession>A0ABV8DGD7</accession>
<name>A0ABV8DGD7_9BURK</name>
<evidence type="ECO:0000259" key="3">
    <source>
        <dbReference type="PROSITE" id="PS51708"/>
    </source>
</evidence>
<gene>
    <name evidence="4" type="ORF">ACFOW3_21975</name>
</gene>
<keyword evidence="5" id="KW-1185">Reference proteome</keyword>
<dbReference type="PROSITE" id="PS51707">
    <property type="entry name" value="CYTH"/>
    <property type="match status" value="1"/>
</dbReference>
<organism evidence="4 5">
    <name type="scientific">Acidovorax facilis</name>
    <dbReference type="NCBI Taxonomy" id="12917"/>
    <lineage>
        <taxon>Bacteria</taxon>
        <taxon>Pseudomonadati</taxon>
        <taxon>Pseudomonadota</taxon>
        <taxon>Betaproteobacteria</taxon>
        <taxon>Burkholderiales</taxon>
        <taxon>Comamonadaceae</taxon>
        <taxon>Acidovorax</taxon>
    </lineage>
</organism>
<proteinExistence type="predicted"/>
<dbReference type="PROSITE" id="PS51708">
    <property type="entry name" value="CHAD"/>
    <property type="match status" value="1"/>
</dbReference>
<dbReference type="InterPro" id="IPR023577">
    <property type="entry name" value="CYTH_domain"/>
</dbReference>
<dbReference type="EMBL" id="JBHSAJ010000065">
    <property type="protein sequence ID" value="MFC3937297.1"/>
    <property type="molecule type" value="Genomic_DNA"/>
</dbReference>
<comment type="caution">
    <text evidence="4">The sequence shown here is derived from an EMBL/GenBank/DDBJ whole genome shotgun (WGS) entry which is preliminary data.</text>
</comment>
<evidence type="ECO:0000256" key="1">
    <source>
        <dbReference type="SAM" id="MobiDB-lite"/>
    </source>
</evidence>
<dbReference type="RefSeq" id="WP_207402118.1">
    <property type="nucleotide sequence ID" value="NZ_JAMXAX010000123.1"/>
</dbReference>
<sequence length="511" mass="55517">MEIEFKFCIPPERLAAVQAAACRGTHAHIRMEARYFDTPDAALSSRGIAFRLRREGDQWVQTVKALGNGPLDREEHNVDRGQAHATGPAPEPQPELHAGTVAGTRLLGALQAASGPLTETYGTEMDRVTRDIAFKGGVVELALDIGRVIAHRGTPQQKEARICELELELKAGPLAGLAAIATRWATRHRLFLSTVSKAERGERLLAPQWARPATKATPMKASGLPKHFLNGRALQRAAVAHCLHQILANASEIVEGGGDEEHVHQLRIGIRRLRTALRELAPLAPGAFDPAWEPPLVEVFQHLGQLRDQGQALQSIVADLRDAGAPALDVIVAAGHAPAPSAAAIVRMPAFQAALIALMAFTAQGEDAPPAAAEEALDTKDTRRLLHKRLRRLHAKVRHGSQDFAALPVEEQHRLRKRLKRLRYLTEFVAPALDAEGESFLASLQPALTALGRLGDERVARVLYSDIAATDPRAWFGVGWLAAREALTVADCEKALAHLADMPRLRKAGKR</sequence>
<feature type="compositionally biased region" description="Basic and acidic residues" evidence="1">
    <location>
        <begin position="71"/>
        <end position="82"/>
    </location>
</feature>
<feature type="domain" description="CHAD" evidence="3">
    <location>
        <begin position="228"/>
        <end position="511"/>
    </location>
</feature>
<dbReference type="PANTHER" id="PTHR39569:SF1">
    <property type="entry name" value="INORGANIC TRIPHOSPHATASE"/>
    <property type="match status" value="1"/>
</dbReference>
<dbReference type="Pfam" id="PF05235">
    <property type="entry name" value="CHAD"/>
    <property type="match status" value="1"/>
</dbReference>
<reference evidence="5" key="1">
    <citation type="journal article" date="2019" name="Int. J. Syst. Evol. Microbiol.">
        <title>The Global Catalogue of Microorganisms (GCM) 10K type strain sequencing project: providing services to taxonomists for standard genome sequencing and annotation.</title>
        <authorList>
            <consortium name="The Broad Institute Genomics Platform"/>
            <consortium name="The Broad Institute Genome Sequencing Center for Infectious Disease"/>
            <person name="Wu L."/>
            <person name="Ma J."/>
        </authorList>
    </citation>
    <scope>NUCLEOTIDE SEQUENCE [LARGE SCALE GENOMIC DNA]</scope>
    <source>
        <strain evidence="5">CCUG 2113</strain>
    </source>
</reference>
<dbReference type="Pfam" id="PF01928">
    <property type="entry name" value="CYTH"/>
    <property type="match status" value="1"/>
</dbReference>
<dbReference type="InterPro" id="IPR039013">
    <property type="entry name" value="YgiF"/>
</dbReference>
<dbReference type="PANTHER" id="PTHR39569">
    <property type="entry name" value="INORGANIC TRIPHOSPHATASE"/>
    <property type="match status" value="1"/>
</dbReference>
<dbReference type="InterPro" id="IPR038186">
    <property type="entry name" value="CHAD_dom_sf"/>
</dbReference>
<dbReference type="Proteomes" id="UP001595693">
    <property type="component" value="Unassembled WGS sequence"/>
</dbReference>
<dbReference type="SMART" id="SM00880">
    <property type="entry name" value="CHAD"/>
    <property type="match status" value="1"/>
</dbReference>
<dbReference type="Gene3D" id="2.40.320.10">
    <property type="entry name" value="Hypothetical Protein Pfu-838710-001"/>
    <property type="match status" value="1"/>
</dbReference>